<dbReference type="InterPro" id="IPR020821">
    <property type="entry name" value="ENPP1-3/EXOG-like_nuc-like"/>
</dbReference>
<evidence type="ECO:0000313" key="4">
    <source>
        <dbReference type="Proteomes" id="UP000014500"/>
    </source>
</evidence>
<keyword evidence="4" id="KW-1185">Reference proteome</keyword>
<organism evidence="3 4">
    <name type="scientific">Strigamia maritima</name>
    <name type="common">European centipede</name>
    <name type="synonym">Geophilus maritimus</name>
    <dbReference type="NCBI Taxonomy" id="126957"/>
    <lineage>
        <taxon>Eukaryota</taxon>
        <taxon>Metazoa</taxon>
        <taxon>Ecdysozoa</taxon>
        <taxon>Arthropoda</taxon>
        <taxon>Myriapoda</taxon>
        <taxon>Chilopoda</taxon>
        <taxon>Pleurostigmophora</taxon>
        <taxon>Geophilomorpha</taxon>
        <taxon>Linotaeniidae</taxon>
        <taxon>Strigamia</taxon>
    </lineage>
</organism>
<dbReference type="EnsemblMetazoa" id="SMAR004476-RA">
    <property type="protein sequence ID" value="SMAR004476-PA"/>
    <property type="gene ID" value="SMAR004476"/>
</dbReference>
<dbReference type="GO" id="GO:0046872">
    <property type="term" value="F:metal ion binding"/>
    <property type="evidence" value="ECO:0007669"/>
    <property type="project" value="InterPro"/>
</dbReference>
<dbReference type="InterPro" id="IPR044925">
    <property type="entry name" value="His-Me_finger_sf"/>
</dbReference>
<dbReference type="InterPro" id="IPR044929">
    <property type="entry name" value="DNA/RNA_non-sp_Endonuclease_sf"/>
</dbReference>
<proteinExistence type="predicted"/>
<reference evidence="4" key="1">
    <citation type="submission" date="2011-05" db="EMBL/GenBank/DDBJ databases">
        <authorList>
            <person name="Richards S.R."/>
            <person name="Qu J."/>
            <person name="Jiang H."/>
            <person name="Jhangiani S.N."/>
            <person name="Agravi P."/>
            <person name="Goodspeed R."/>
            <person name="Gross S."/>
            <person name="Mandapat C."/>
            <person name="Jackson L."/>
            <person name="Mathew T."/>
            <person name="Pu L."/>
            <person name="Thornton R."/>
            <person name="Saada N."/>
            <person name="Wilczek-Boney K.B."/>
            <person name="Lee S."/>
            <person name="Kovar C."/>
            <person name="Wu Y."/>
            <person name="Scherer S.E."/>
            <person name="Worley K.C."/>
            <person name="Muzny D.M."/>
            <person name="Gibbs R."/>
        </authorList>
    </citation>
    <scope>NUCLEOTIDE SEQUENCE</scope>
    <source>
        <strain evidence="4">Brora</strain>
    </source>
</reference>
<dbReference type="GO" id="GO:0003676">
    <property type="term" value="F:nucleic acid binding"/>
    <property type="evidence" value="ECO:0007669"/>
    <property type="project" value="InterPro"/>
</dbReference>
<feature type="region of interest" description="Disordered" evidence="1">
    <location>
        <begin position="273"/>
        <end position="390"/>
    </location>
</feature>
<dbReference type="SUPFAM" id="SSF54060">
    <property type="entry name" value="His-Me finger endonucleases"/>
    <property type="match status" value="1"/>
</dbReference>
<evidence type="ECO:0000313" key="3">
    <source>
        <dbReference type="EnsemblMetazoa" id="SMAR004476-PA"/>
    </source>
</evidence>
<feature type="region of interest" description="Disordered" evidence="1">
    <location>
        <begin position="112"/>
        <end position="138"/>
    </location>
</feature>
<reference evidence="3" key="2">
    <citation type="submission" date="2015-02" db="UniProtKB">
        <authorList>
            <consortium name="EnsemblMetazoa"/>
        </authorList>
    </citation>
    <scope>IDENTIFICATION</scope>
</reference>
<dbReference type="Gene3D" id="3.40.570.10">
    <property type="entry name" value="Extracellular Endonuclease, subunit A"/>
    <property type="match status" value="1"/>
</dbReference>
<dbReference type="EMBL" id="JH431492">
    <property type="status" value="NOT_ANNOTATED_CDS"/>
    <property type="molecule type" value="Genomic_DNA"/>
</dbReference>
<accession>T1ITM4</accession>
<feature type="compositionally biased region" description="Gly residues" evidence="1">
    <location>
        <begin position="295"/>
        <end position="309"/>
    </location>
</feature>
<dbReference type="SMART" id="SM00477">
    <property type="entry name" value="NUC"/>
    <property type="match status" value="1"/>
</dbReference>
<feature type="compositionally biased region" description="Basic and acidic residues" evidence="1">
    <location>
        <begin position="112"/>
        <end position="129"/>
    </location>
</feature>
<dbReference type="Proteomes" id="UP000014500">
    <property type="component" value="Unassembled WGS sequence"/>
</dbReference>
<dbReference type="AlphaFoldDB" id="T1ITM4"/>
<feature type="domain" description="ENPP1-3/EXOG-like endonuclease/phosphodiesterase" evidence="2">
    <location>
        <begin position="171"/>
        <end position="469"/>
    </location>
</feature>
<protein>
    <recommendedName>
        <fullName evidence="2">ENPP1-3/EXOG-like endonuclease/phosphodiesterase domain-containing protein</fullName>
    </recommendedName>
</protein>
<dbReference type="HOGENOM" id="CLU_565420_0_0_1"/>
<feature type="compositionally biased region" description="Basic and acidic residues" evidence="1">
    <location>
        <begin position="273"/>
        <end position="291"/>
    </location>
</feature>
<name>T1ITM4_STRMM</name>
<feature type="compositionally biased region" description="Basic residues" evidence="1">
    <location>
        <begin position="326"/>
        <end position="390"/>
    </location>
</feature>
<sequence length="483" mass="55235">MIIVKCPHKNLEGFPRLHFTPVTNRFPQKQMAYLRTFYLATSAVVAGYFANKYFSCRDCKKQDLHCELQCPLCPLKPATPKWGAMTTFKVNAQTNNPLECKLLDDSTAKKFETSENDENGEKYNTEKPNSDAGDGEPEVEEGTQILRVGCELGLCADCTFPTRVIVTHGCDWLVYCDSKTRTPFWVVETISSCNVQHVEHRHCEAFRMSFRTPVGFRYGHSDNCKNLDVDHITAPIVRWVDAVQADAETADKEKADTEKADVEKVDAEIAVKEKAGEEKASVGKAGEEKASVGKASGGKSSGGKASGGKTGRKKPMEKRWMEEKPIKKKLMQKKPMQKKPMQKKRMQKKPKQKKPMQRKQKQRKQKQRKQKQRKQKQRKQKQKKSLLVYRKRKTQDGSCKGLSEEELIPSHFFKAILCRNPDGSYRFECYKIPNEPICDECINLADYLVSRADLENDAGFCLFPHVPIYCMKQANTHPDFHWY</sequence>
<evidence type="ECO:0000259" key="2">
    <source>
        <dbReference type="SMART" id="SM00477"/>
    </source>
</evidence>
<evidence type="ECO:0000256" key="1">
    <source>
        <dbReference type="SAM" id="MobiDB-lite"/>
    </source>
</evidence>
<dbReference type="GO" id="GO:0016787">
    <property type="term" value="F:hydrolase activity"/>
    <property type="evidence" value="ECO:0007669"/>
    <property type="project" value="InterPro"/>
</dbReference>